<evidence type="ECO:0000313" key="2">
    <source>
        <dbReference type="Proteomes" id="UP001341281"/>
    </source>
</evidence>
<protein>
    <submittedName>
        <fullName evidence="1">Uncharacterized protein</fullName>
    </submittedName>
</protein>
<gene>
    <name evidence="1" type="ORF">U9M48_002083</name>
</gene>
<sequence>MCYTITDGMLLSDGIQSSSSVSADSKDLSVQKVIQFAARLLSSWAILQREDLQDLVVVGSQLLVRAATAFFSQAHGWRSSLRIDYS</sequence>
<dbReference type="AlphaFoldDB" id="A0AAQ3SDA4"/>
<name>A0AAQ3SDA4_PASNO</name>
<organism evidence="1 2">
    <name type="scientific">Paspalum notatum var. saurae</name>
    <dbReference type="NCBI Taxonomy" id="547442"/>
    <lineage>
        <taxon>Eukaryota</taxon>
        <taxon>Viridiplantae</taxon>
        <taxon>Streptophyta</taxon>
        <taxon>Embryophyta</taxon>
        <taxon>Tracheophyta</taxon>
        <taxon>Spermatophyta</taxon>
        <taxon>Magnoliopsida</taxon>
        <taxon>Liliopsida</taxon>
        <taxon>Poales</taxon>
        <taxon>Poaceae</taxon>
        <taxon>PACMAD clade</taxon>
        <taxon>Panicoideae</taxon>
        <taxon>Andropogonodae</taxon>
        <taxon>Paspaleae</taxon>
        <taxon>Paspalinae</taxon>
        <taxon>Paspalum</taxon>
    </lineage>
</organism>
<dbReference type="Proteomes" id="UP001341281">
    <property type="component" value="Chromosome 01"/>
</dbReference>
<keyword evidence="2" id="KW-1185">Reference proteome</keyword>
<proteinExistence type="predicted"/>
<evidence type="ECO:0000313" key="1">
    <source>
        <dbReference type="EMBL" id="WVZ50873.1"/>
    </source>
</evidence>
<accession>A0AAQ3SDA4</accession>
<dbReference type="EMBL" id="CP144745">
    <property type="protein sequence ID" value="WVZ50873.1"/>
    <property type="molecule type" value="Genomic_DNA"/>
</dbReference>
<reference evidence="1 2" key="1">
    <citation type="submission" date="2024-02" db="EMBL/GenBank/DDBJ databases">
        <title>High-quality chromosome-scale genome assembly of Pensacola bahiagrass (Paspalum notatum Flugge var. saurae).</title>
        <authorList>
            <person name="Vega J.M."/>
            <person name="Podio M."/>
            <person name="Orjuela J."/>
            <person name="Siena L.A."/>
            <person name="Pessino S.C."/>
            <person name="Combes M.C."/>
            <person name="Mariac C."/>
            <person name="Albertini E."/>
            <person name="Pupilli F."/>
            <person name="Ortiz J.P.A."/>
            <person name="Leblanc O."/>
        </authorList>
    </citation>
    <scope>NUCLEOTIDE SEQUENCE [LARGE SCALE GENOMIC DNA]</scope>
    <source>
        <strain evidence="1">R1</strain>
        <tissue evidence="1">Leaf</tissue>
    </source>
</reference>